<evidence type="ECO:0000256" key="3">
    <source>
        <dbReference type="ARBA" id="ARBA00022723"/>
    </source>
</evidence>
<feature type="region of interest" description="Disordered" evidence="8">
    <location>
        <begin position="20"/>
        <end position="69"/>
    </location>
</feature>
<keyword evidence="4" id="KW-0249">Electron transport</keyword>
<feature type="binding site" evidence="7">
    <location>
        <position position="140"/>
    </location>
    <ligand>
        <name>Cu cation</name>
        <dbReference type="ChEBI" id="CHEBI:23378"/>
    </ligand>
</feature>
<protein>
    <submittedName>
        <fullName evidence="10">Plastocyanin/azurin family copper-binding protein</fullName>
    </submittedName>
</protein>
<dbReference type="InterPro" id="IPR008972">
    <property type="entry name" value="Cupredoxin"/>
</dbReference>
<comment type="caution">
    <text evidence="10">The sequence shown here is derived from an EMBL/GenBank/DDBJ whole genome shotgun (WGS) entry which is preliminary data.</text>
</comment>
<gene>
    <name evidence="10" type="ORF">ACFQGB_11915</name>
</gene>
<evidence type="ECO:0000256" key="2">
    <source>
        <dbReference type="ARBA" id="ARBA00022448"/>
    </source>
</evidence>
<evidence type="ECO:0000256" key="7">
    <source>
        <dbReference type="PIRSR" id="PIRSR602387-1"/>
    </source>
</evidence>
<name>A0ABD5VHC0_9EURY</name>
<evidence type="ECO:0000256" key="4">
    <source>
        <dbReference type="ARBA" id="ARBA00022982"/>
    </source>
</evidence>
<keyword evidence="3 7" id="KW-0479">Metal-binding</keyword>
<dbReference type="Gene3D" id="2.60.40.420">
    <property type="entry name" value="Cupredoxins - blue copper proteins"/>
    <property type="match status" value="1"/>
</dbReference>
<dbReference type="InterPro" id="IPR000923">
    <property type="entry name" value="BlueCu_1"/>
</dbReference>
<evidence type="ECO:0000313" key="11">
    <source>
        <dbReference type="Proteomes" id="UP001596395"/>
    </source>
</evidence>
<evidence type="ECO:0000259" key="9">
    <source>
        <dbReference type="Pfam" id="PF00127"/>
    </source>
</evidence>
<dbReference type="Pfam" id="PF00127">
    <property type="entry name" value="Copper-bind"/>
    <property type="match status" value="1"/>
</dbReference>
<keyword evidence="5 7" id="KW-0186">Copper</keyword>
<feature type="domain" description="Blue (type 1) copper" evidence="9">
    <location>
        <begin position="65"/>
        <end position="155"/>
    </location>
</feature>
<dbReference type="PRINTS" id="PR00157">
    <property type="entry name" value="PLASTOCYANIN"/>
</dbReference>
<dbReference type="RefSeq" id="WP_336350527.1">
    <property type="nucleotide sequence ID" value="NZ_JAZAQL010000002.1"/>
</dbReference>
<reference evidence="10 11" key="1">
    <citation type="journal article" date="2019" name="Int. J. Syst. Evol. Microbiol.">
        <title>The Global Catalogue of Microorganisms (GCM) 10K type strain sequencing project: providing services to taxonomists for standard genome sequencing and annotation.</title>
        <authorList>
            <consortium name="The Broad Institute Genomics Platform"/>
            <consortium name="The Broad Institute Genome Sequencing Center for Infectious Disease"/>
            <person name="Wu L."/>
            <person name="Ma J."/>
        </authorList>
    </citation>
    <scope>NUCLEOTIDE SEQUENCE [LARGE SCALE GENOMIC DNA]</scope>
    <source>
        <strain evidence="10 11">GX26</strain>
    </source>
</reference>
<feature type="binding site" evidence="7">
    <location>
        <position position="143"/>
    </location>
    <ligand>
        <name>Cu cation</name>
        <dbReference type="ChEBI" id="CHEBI:23378"/>
    </ligand>
</feature>
<dbReference type="InterPro" id="IPR028871">
    <property type="entry name" value="BlueCu_1_BS"/>
</dbReference>
<dbReference type="PANTHER" id="PTHR34192">
    <property type="entry name" value="PLASTOCYANIN MAJOR ISOFORM, CHLOROPLASTIC-RELATED"/>
    <property type="match status" value="1"/>
</dbReference>
<dbReference type="PROSITE" id="PS00196">
    <property type="entry name" value="COPPER_BLUE"/>
    <property type="match status" value="1"/>
</dbReference>
<dbReference type="Proteomes" id="UP001596395">
    <property type="component" value="Unassembled WGS sequence"/>
</dbReference>
<keyword evidence="2" id="KW-0813">Transport</keyword>
<evidence type="ECO:0000256" key="1">
    <source>
        <dbReference type="ARBA" id="ARBA00004370"/>
    </source>
</evidence>
<evidence type="ECO:0000256" key="8">
    <source>
        <dbReference type="SAM" id="MobiDB-lite"/>
    </source>
</evidence>
<keyword evidence="6" id="KW-0472">Membrane</keyword>
<sequence>MDRPTRRQVLASTGVAVATGVAGCSSGGEETTTEPDEETEPTETEMETTTEAETTTESDGPTTVVVGPNGDFRFAPSSVTIAVGDTVEWVWSSGGHNVVADSTPDGADWSGTEGAPSAVYDAGYEYSHTFEVAGTYAYYCNPHRGSGMTGEVVVEE</sequence>
<feature type="binding site" evidence="7">
    <location>
        <position position="96"/>
    </location>
    <ligand>
        <name>Cu cation</name>
        <dbReference type="ChEBI" id="CHEBI:23378"/>
    </ligand>
</feature>
<dbReference type="GO" id="GO:0016020">
    <property type="term" value="C:membrane"/>
    <property type="evidence" value="ECO:0007669"/>
    <property type="project" value="UniProtKB-SubCell"/>
</dbReference>
<feature type="binding site" evidence="7">
    <location>
        <position position="148"/>
    </location>
    <ligand>
        <name>Cu cation</name>
        <dbReference type="ChEBI" id="CHEBI:23378"/>
    </ligand>
</feature>
<feature type="compositionally biased region" description="Low complexity" evidence="8">
    <location>
        <begin position="20"/>
        <end position="30"/>
    </location>
</feature>
<dbReference type="AlphaFoldDB" id="A0ABD5VHC0"/>
<proteinExistence type="predicted"/>
<dbReference type="InterPro" id="IPR002387">
    <property type="entry name" value="Plastocyanin"/>
</dbReference>
<dbReference type="PANTHER" id="PTHR34192:SF10">
    <property type="entry name" value="PLASTOCYANIN MAJOR ISOFORM, CHLOROPLASTIC-RELATED"/>
    <property type="match status" value="1"/>
</dbReference>
<evidence type="ECO:0000313" key="10">
    <source>
        <dbReference type="EMBL" id="MFC6953570.1"/>
    </source>
</evidence>
<feature type="compositionally biased region" description="Acidic residues" evidence="8">
    <location>
        <begin position="31"/>
        <end position="56"/>
    </location>
</feature>
<comment type="subcellular location">
    <subcellularLocation>
        <location evidence="1">Membrane</location>
    </subcellularLocation>
</comment>
<comment type="cofactor">
    <cofactor evidence="7">
        <name>Cu(2+)</name>
        <dbReference type="ChEBI" id="CHEBI:29036"/>
    </cofactor>
    <text evidence="7">The crystal structure with reduced Cu(1+) has also been determined.</text>
</comment>
<dbReference type="SUPFAM" id="SSF49503">
    <property type="entry name" value="Cupredoxins"/>
    <property type="match status" value="1"/>
</dbReference>
<organism evidence="10 11">
    <name type="scientific">Halorubellus litoreus</name>
    <dbReference type="NCBI Taxonomy" id="755308"/>
    <lineage>
        <taxon>Archaea</taxon>
        <taxon>Methanobacteriati</taxon>
        <taxon>Methanobacteriota</taxon>
        <taxon>Stenosarchaea group</taxon>
        <taxon>Halobacteria</taxon>
        <taxon>Halobacteriales</taxon>
        <taxon>Halorubellaceae</taxon>
        <taxon>Halorubellus</taxon>
    </lineage>
</organism>
<dbReference type="PROSITE" id="PS51257">
    <property type="entry name" value="PROKAR_LIPOPROTEIN"/>
    <property type="match status" value="1"/>
</dbReference>
<evidence type="ECO:0000256" key="5">
    <source>
        <dbReference type="ARBA" id="ARBA00023008"/>
    </source>
</evidence>
<dbReference type="GO" id="GO:0046872">
    <property type="term" value="F:metal ion binding"/>
    <property type="evidence" value="ECO:0007669"/>
    <property type="project" value="UniProtKB-KW"/>
</dbReference>
<dbReference type="CDD" id="cd04220">
    <property type="entry name" value="Halocyanin"/>
    <property type="match status" value="1"/>
</dbReference>
<keyword evidence="11" id="KW-1185">Reference proteome</keyword>
<evidence type="ECO:0000256" key="6">
    <source>
        <dbReference type="ARBA" id="ARBA00023136"/>
    </source>
</evidence>
<accession>A0ABD5VHC0</accession>
<dbReference type="EMBL" id="JBHSXN010000002">
    <property type="protein sequence ID" value="MFC6953570.1"/>
    <property type="molecule type" value="Genomic_DNA"/>
</dbReference>